<dbReference type="GO" id="GO:0008234">
    <property type="term" value="F:cysteine-type peptidase activity"/>
    <property type="evidence" value="ECO:0007669"/>
    <property type="project" value="UniProtKB-KW"/>
</dbReference>
<dbReference type="SUPFAM" id="SSF52058">
    <property type="entry name" value="L domain-like"/>
    <property type="match status" value="1"/>
</dbReference>
<proteinExistence type="inferred from homology"/>
<evidence type="ECO:0000256" key="4">
    <source>
        <dbReference type="ARBA" id="ARBA00023026"/>
    </source>
</evidence>
<gene>
    <name evidence="6" type="ORF">NCTC11632_00820</name>
</gene>
<reference evidence="6 7" key="1">
    <citation type="submission" date="2018-06" db="EMBL/GenBank/DDBJ databases">
        <authorList>
            <consortium name="Pathogen Informatics"/>
            <person name="Doyle S."/>
        </authorList>
    </citation>
    <scope>NUCLEOTIDE SEQUENCE [LARGE SCALE GENOMIC DNA]</scope>
    <source>
        <strain evidence="6 7">NCTC11632</strain>
    </source>
</reference>
<organism evidence="6 7">
    <name type="scientific">Porphyromonas macacae</name>
    <dbReference type="NCBI Taxonomy" id="28115"/>
    <lineage>
        <taxon>Bacteria</taxon>
        <taxon>Pseudomonadati</taxon>
        <taxon>Bacteroidota</taxon>
        <taxon>Bacteroidia</taxon>
        <taxon>Bacteroidales</taxon>
        <taxon>Porphyromonadaceae</taxon>
        <taxon>Porphyromonas</taxon>
    </lineage>
</organism>
<evidence type="ECO:0000256" key="1">
    <source>
        <dbReference type="ARBA" id="ARBA00006067"/>
    </source>
</evidence>
<evidence type="ECO:0000313" key="6">
    <source>
        <dbReference type="EMBL" id="SUB88748.1"/>
    </source>
</evidence>
<name>A0A379E7R1_9PORP</name>
<dbReference type="CDD" id="cd14948">
    <property type="entry name" value="BACON"/>
    <property type="match status" value="1"/>
</dbReference>
<dbReference type="Gene3D" id="3.80.10.10">
    <property type="entry name" value="Ribonuclease Inhibitor"/>
    <property type="match status" value="1"/>
</dbReference>
<evidence type="ECO:0000259" key="5">
    <source>
        <dbReference type="Pfam" id="PF13004"/>
    </source>
</evidence>
<evidence type="ECO:0000313" key="7">
    <source>
        <dbReference type="Proteomes" id="UP000254156"/>
    </source>
</evidence>
<dbReference type="InterPro" id="IPR024361">
    <property type="entry name" value="BACON"/>
</dbReference>
<dbReference type="Pfam" id="PF13004">
    <property type="entry name" value="BACON"/>
    <property type="match status" value="1"/>
</dbReference>
<dbReference type="PROSITE" id="PS51257">
    <property type="entry name" value="PROKAR_LIPOPROTEIN"/>
    <property type="match status" value="1"/>
</dbReference>
<dbReference type="InterPro" id="IPR032675">
    <property type="entry name" value="LRR_dom_sf"/>
</dbReference>
<dbReference type="GO" id="GO:0006508">
    <property type="term" value="P:proteolysis"/>
    <property type="evidence" value="ECO:0007669"/>
    <property type="project" value="UniProtKB-KW"/>
</dbReference>
<dbReference type="InterPro" id="IPR001611">
    <property type="entry name" value="Leu-rich_rpt"/>
</dbReference>
<dbReference type="PANTHER" id="PTHR48054:SF30">
    <property type="entry name" value="LEUCINE-RICH REPEAT PROTEIN KINASE FAMILY PROTEIN"/>
    <property type="match status" value="1"/>
</dbReference>
<keyword evidence="3" id="KW-0378">Hydrolase</keyword>
<keyword evidence="3" id="KW-0788">Thiol protease</keyword>
<dbReference type="Pfam" id="PF13855">
    <property type="entry name" value="LRR_8"/>
    <property type="match status" value="1"/>
</dbReference>
<evidence type="ECO:0000256" key="2">
    <source>
        <dbReference type="ARBA" id="ARBA00022670"/>
    </source>
</evidence>
<dbReference type="AlphaFoldDB" id="A0A379E7R1"/>
<dbReference type="Gene3D" id="2.60.40.10">
    <property type="entry name" value="Immunoglobulins"/>
    <property type="match status" value="1"/>
</dbReference>
<protein>
    <submittedName>
        <fullName evidence="6">Leucine Rich repeats (2 copies)</fullName>
    </submittedName>
</protein>
<sequence>MICMRCNSNTQTVNVFGLFVILLTMISCTSVKEDPISMTLSETKLTYAKDGGSKIVNVLGNAEEEITWSELPGGIEIVKDGNDLTITAASNPTPYEWEKEIFIIRGGISVPLLIKQKAGDVHIDTDEKELELSNRAGSKYSIPIKTNAKEITIKEKVSWVEASLSKDNILFITSTDNPSKEERSGKIVLMAEGKDFEISITQLGVPYIELSVSEITFPMEGGEKKIRFKMNRSMEALEGTIRKNDEISVHVSFKESTIIVKTARTFRKKEMIWDIPIGFVDEYGETKNQILRVKQAPDTREEDLKKILEEFYYAMDGKHWKNNTNWLSNKSPDEWYGIIYDDWNGIVSINLQDNGLKGTIPASFYELKSISRINLAKNDIRSDLSPNFAKLTSLTSLQLNDNNITGVIPKELEPLVDKGVFLILRGNKLHGELPPAILKKAEGNRQVWLKFLCPQQEGYGFSNFGPDEF</sequence>
<dbReference type="EMBL" id="UGTF01000002">
    <property type="protein sequence ID" value="SUB88748.1"/>
    <property type="molecule type" value="Genomic_DNA"/>
</dbReference>
<evidence type="ECO:0000256" key="3">
    <source>
        <dbReference type="ARBA" id="ARBA00022807"/>
    </source>
</evidence>
<comment type="similarity">
    <text evidence="1">Belongs to the peptidase C25 family.</text>
</comment>
<dbReference type="InterPro" id="IPR052592">
    <property type="entry name" value="LRR-RLK"/>
</dbReference>
<keyword evidence="4" id="KW-0843">Virulence</keyword>
<dbReference type="Proteomes" id="UP000254156">
    <property type="component" value="Unassembled WGS sequence"/>
</dbReference>
<accession>A0A379E7R1</accession>
<keyword evidence="2" id="KW-0645">Protease</keyword>
<dbReference type="InterPro" id="IPR013783">
    <property type="entry name" value="Ig-like_fold"/>
</dbReference>
<dbReference type="PANTHER" id="PTHR48054">
    <property type="entry name" value="RECEPTOR KINASE-LIKE PROTEIN XA21"/>
    <property type="match status" value="1"/>
</dbReference>
<feature type="domain" description="BACON" evidence="5">
    <location>
        <begin position="151"/>
        <end position="202"/>
    </location>
</feature>